<reference evidence="2" key="1">
    <citation type="journal article" date="2015" name="Nature">
        <title>Complex archaea that bridge the gap between prokaryotes and eukaryotes.</title>
        <authorList>
            <person name="Spang A."/>
            <person name="Saw J.H."/>
            <person name="Jorgensen S.L."/>
            <person name="Zaremba-Niedzwiedzka K."/>
            <person name="Martijn J."/>
            <person name="Lind A.E."/>
            <person name="van Eijk R."/>
            <person name="Schleper C."/>
            <person name="Guy L."/>
            <person name="Ettema T.J."/>
        </authorList>
    </citation>
    <scope>NUCLEOTIDE SEQUENCE</scope>
</reference>
<accession>A0A0F9DBF5</accession>
<organism evidence="2">
    <name type="scientific">marine sediment metagenome</name>
    <dbReference type="NCBI Taxonomy" id="412755"/>
    <lineage>
        <taxon>unclassified sequences</taxon>
        <taxon>metagenomes</taxon>
        <taxon>ecological metagenomes</taxon>
    </lineage>
</organism>
<feature type="non-terminal residue" evidence="2">
    <location>
        <position position="577"/>
    </location>
</feature>
<feature type="non-terminal residue" evidence="2">
    <location>
        <position position="1"/>
    </location>
</feature>
<dbReference type="EMBL" id="LAZR01032384">
    <property type="protein sequence ID" value="KKL51041.1"/>
    <property type="molecule type" value="Genomic_DNA"/>
</dbReference>
<gene>
    <name evidence="2" type="ORF">LCGC14_2299460</name>
</gene>
<sequence>HKSTTIMNLPDALTEPMQQMPGLRDIQPVAEEAARLAGGFAPYLPFAAAGAAARPRAPGRGVLETPSSRVAPTQVPAPPKAAPRRAELLRPPDQRLAETLRTESDRLQARIKDVEGADRVLAEQRIVENREMLKEVEGAFRPKAPISAREAELLEQATRAKRTVETVLPDGTVIRTSPKGQAREIFDLENRLVEEGRLKQKDVPLLRRHAANLAEKVGRLKETTDYYLDALRRLASVEARGRPTEAPRKLGAGERGSLRVMGELPPEIEVMPRAADLAPILEFLVSPSKAFGKVHPAAGEIARRTIETSENIARDTAKAIGEYETVWRPLKAGEAQRVIRLLDNPDVTSSNVPPATPTRVSEAYVRTRALLDTQRERINQAREAAGIPPITGVTEGYWPHVFQGSWGVTKLVGEKWMPIETGWLADSQVSGIAKAREYLSQNPGTSLRVELKKLHFQPEEATILPRGSYFRLMNRLSKMTAAEIEPSGTVRVGPMGRGPAFEKLRGVARPGARKPGKAFFGHVQPRRTDLAGWLEDPKALEILIRGAERYIGMTPLRAGAAKLREQVQREAPEAIRL</sequence>
<protein>
    <submittedName>
        <fullName evidence="2">Uncharacterized protein</fullName>
    </submittedName>
</protein>
<evidence type="ECO:0000256" key="1">
    <source>
        <dbReference type="SAM" id="MobiDB-lite"/>
    </source>
</evidence>
<evidence type="ECO:0000313" key="2">
    <source>
        <dbReference type="EMBL" id="KKL51041.1"/>
    </source>
</evidence>
<name>A0A0F9DBF5_9ZZZZ</name>
<comment type="caution">
    <text evidence="2">The sequence shown here is derived from an EMBL/GenBank/DDBJ whole genome shotgun (WGS) entry which is preliminary data.</text>
</comment>
<feature type="region of interest" description="Disordered" evidence="1">
    <location>
        <begin position="57"/>
        <end position="85"/>
    </location>
</feature>
<dbReference type="AlphaFoldDB" id="A0A0F9DBF5"/>
<proteinExistence type="predicted"/>